<evidence type="ECO:0000313" key="2">
    <source>
        <dbReference type="EMBL" id="CEM38813.1"/>
    </source>
</evidence>
<dbReference type="InParanoid" id="A0A0G4H4V2"/>
<feature type="chain" id="PRO_5005190977" evidence="1">
    <location>
        <begin position="21"/>
        <end position="258"/>
    </location>
</feature>
<protein>
    <submittedName>
        <fullName evidence="2">Uncharacterized protein</fullName>
    </submittedName>
</protein>
<dbReference type="VEuPathDB" id="CryptoDB:Vbra_1898"/>
<sequence>MVPIAVVLALLVGLCGTVQTASDQPQTGGCIGRDASCPLSEGKSAFIEKHGGSVSAASLQTALGEAKRIAQAAHTVSGKALTAGDKALTASGKAVTALDALTTTILKQTGRPDTASASLQGGRIGAIDVYAMHGLKYAFFFDVGGGPGGHLASCSKNEGCVIDEVEFENIRGSGHPANSHGLGTCQATCGDGQVYNLEFGGGKFCIRPGTMIMHVNADDKRIFTDKPAEPLAVSYGFHMAKGEKYMYDIIFPGHQMYQ</sequence>
<dbReference type="PhylomeDB" id="A0A0G4H4V2"/>
<proteinExistence type="predicted"/>
<dbReference type="AlphaFoldDB" id="A0A0G4H4V2"/>
<reference evidence="2 3" key="1">
    <citation type="submission" date="2014-11" db="EMBL/GenBank/DDBJ databases">
        <authorList>
            <person name="Zhu J."/>
            <person name="Qi W."/>
            <person name="Song R."/>
        </authorList>
    </citation>
    <scope>NUCLEOTIDE SEQUENCE [LARGE SCALE GENOMIC DNA]</scope>
</reference>
<dbReference type="Proteomes" id="UP000041254">
    <property type="component" value="Unassembled WGS sequence"/>
</dbReference>
<name>A0A0G4H4V2_VITBC</name>
<organism evidence="2 3">
    <name type="scientific">Vitrella brassicaformis (strain CCMP3155)</name>
    <dbReference type="NCBI Taxonomy" id="1169540"/>
    <lineage>
        <taxon>Eukaryota</taxon>
        <taxon>Sar</taxon>
        <taxon>Alveolata</taxon>
        <taxon>Colpodellida</taxon>
        <taxon>Vitrellaceae</taxon>
        <taxon>Vitrella</taxon>
    </lineage>
</organism>
<evidence type="ECO:0000313" key="3">
    <source>
        <dbReference type="Proteomes" id="UP000041254"/>
    </source>
</evidence>
<feature type="signal peptide" evidence="1">
    <location>
        <begin position="1"/>
        <end position="20"/>
    </location>
</feature>
<evidence type="ECO:0000256" key="1">
    <source>
        <dbReference type="SAM" id="SignalP"/>
    </source>
</evidence>
<gene>
    <name evidence="2" type="ORF">Vbra_1898</name>
</gene>
<keyword evidence="3" id="KW-1185">Reference proteome</keyword>
<accession>A0A0G4H4V2</accession>
<dbReference type="EMBL" id="CDMY01001000">
    <property type="protein sequence ID" value="CEM38813.1"/>
    <property type="molecule type" value="Genomic_DNA"/>
</dbReference>
<keyword evidence="1" id="KW-0732">Signal</keyword>